<dbReference type="RefSeq" id="WP_045776980.1">
    <property type="nucleotide sequence ID" value="NZ_LAJY01000555.1"/>
</dbReference>
<name>A0A0F3ISD3_9PROT</name>
<keyword evidence="2" id="KW-1185">Reference proteome</keyword>
<proteinExistence type="predicted"/>
<gene>
    <name evidence="1" type="ORF">VZ95_17360</name>
</gene>
<protein>
    <recommendedName>
        <fullName evidence="3">2-dehydro-3-deoxygalactonokinase</fullName>
    </recommendedName>
</protein>
<dbReference type="Proteomes" id="UP000033774">
    <property type="component" value="Unassembled WGS sequence"/>
</dbReference>
<dbReference type="InterPro" id="IPR007729">
    <property type="entry name" value="DGOK"/>
</dbReference>
<dbReference type="GO" id="GO:0034194">
    <property type="term" value="P:D-galactonate catabolic process"/>
    <property type="evidence" value="ECO:0007669"/>
    <property type="project" value="InterPro"/>
</dbReference>
<dbReference type="AlphaFoldDB" id="A0A0F3ISD3"/>
<dbReference type="EMBL" id="LAJY01000555">
    <property type="protein sequence ID" value="KJV08509.1"/>
    <property type="molecule type" value="Genomic_DNA"/>
</dbReference>
<dbReference type="GO" id="GO:0008671">
    <property type="term" value="F:2-dehydro-3-deoxygalactonokinase activity"/>
    <property type="evidence" value="ECO:0007669"/>
    <property type="project" value="InterPro"/>
</dbReference>
<evidence type="ECO:0000313" key="2">
    <source>
        <dbReference type="Proteomes" id="UP000033774"/>
    </source>
</evidence>
<sequence length="75" mass="7465">ALADYLSGLLIGAEVAAALPECGSGPVPVIASAALADRYAWALTLRGYTAQPISGDAAAVAGLARFATAYLSQGR</sequence>
<dbReference type="PATRIC" id="fig|552518.3.peg.3503"/>
<evidence type="ECO:0000313" key="1">
    <source>
        <dbReference type="EMBL" id="KJV08509.1"/>
    </source>
</evidence>
<accession>A0A0F3ISD3</accession>
<dbReference type="Gene3D" id="3.30.420.310">
    <property type="entry name" value="2-keto-3-deoxy-galactonokinase, C-terminal domain"/>
    <property type="match status" value="1"/>
</dbReference>
<dbReference type="Pfam" id="PF05035">
    <property type="entry name" value="DGOK"/>
    <property type="match status" value="1"/>
</dbReference>
<reference evidence="1 2" key="1">
    <citation type="submission" date="2015-03" db="EMBL/GenBank/DDBJ databases">
        <title>Draft genome sequence of Elstera litoralis.</title>
        <authorList>
            <person name="Rahalkar M.C."/>
            <person name="Dhakephalkar P.K."/>
            <person name="Pore S.D."/>
            <person name="Arora P."/>
            <person name="Kapse N.G."/>
            <person name="Pandit P.S."/>
        </authorList>
    </citation>
    <scope>NUCLEOTIDE SEQUENCE [LARGE SCALE GENOMIC DNA]</scope>
    <source>
        <strain evidence="1 2">Dia-1</strain>
    </source>
</reference>
<evidence type="ECO:0008006" key="3">
    <source>
        <dbReference type="Google" id="ProtNLM"/>
    </source>
</evidence>
<organism evidence="1 2">
    <name type="scientific">Elstera litoralis</name>
    <dbReference type="NCBI Taxonomy" id="552518"/>
    <lineage>
        <taxon>Bacteria</taxon>
        <taxon>Pseudomonadati</taxon>
        <taxon>Pseudomonadota</taxon>
        <taxon>Alphaproteobacteria</taxon>
        <taxon>Rhodospirillales</taxon>
        <taxon>Rhodospirillaceae</taxon>
        <taxon>Elstera</taxon>
    </lineage>
</organism>
<feature type="non-terminal residue" evidence="1">
    <location>
        <position position="1"/>
    </location>
</feature>
<comment type="caution">
    <text evidence="1">The sequence shown here is derived from an EMBL/GenBank/DDBJ whole genome shotgun (WGS) entry which is preliminary data.</text>
</comment>
<dbReference type="InterPro" id="IPR042257">
    <property type="entry name" value="DGOK_C"/>
</dbReference>